<dbReference type="Proteomes" id="UP001642483">
    <property type="component" value="Unassembled WGS sequence"/>
</dbReference>
<dbReference type="PANTHER" id="PTHR12242:SF1">
    <property type="entry name" value="MYND-TYPE DOMAIN-CONTAINING PROTEIN"/>
    <property type="match status" value="1"/>
</dbReference>
<feature type="transmembrane region" description="Helical" evidence="1">
    <location>
        <begin position="68"/>
        <end position="89"/>
    </location>
</feature>
<dbReference type="Pfam" id="PF21534">
    <property type="entry name" value="Rost"/>
    <property type="match status" value="1"/>
</dbReference>
<evidence type="ECO:0000256" key="2">
    <source>
        <dbReference type="SAM" id="SignalP"/>
    </source>
</evidence>
<gene>
    <name evidence="3" type="ORF">CVLEPA_LOCUS11775</name>
</gene>
<evidence type="ECO:0000313" key="4">
    <source>
        <dbReference type="Proteomes" id="UP001642483"/>
    </source>
</evidence>
<sequence length="296" mass="33392">MHLLPNGFCCLCFLVKSEALDINYTEDFVDAMTAGCRIEFKVKHFGFTDCSGSCFYESQWGKNRIGYLIYRIIIFGYALAWIIADVVTIPQPYYAIFLTNWSEVAGCLYLFLALCIAIYGVATEGKDLRWFHKVVWLVFEAVISGALITDILFWGLLSSRLSSQALAHQFNIHEHVVAYLLLLIDLFINKIPLRFLHFPYTAGYGLTYAIFTLILHGAGVRSAVYPPLDWANSPGIAVLYSLVASLIAMPVAHILHWGFYHLRAFIARSCDVEDSPLEDRSVENIEMGGETNNAFE</sequence>
<dbReference type="InterPro" id="IPR049352">
    <property type="entry name" value="Rost"/>
</dbReference>
<proteinExistence type="predicted"/>
<feature type="transmembrane region" description="Helical" evidence="1">
    <location>
        <begin position="134"/>
        <end position="156"/>
    </location>
</feature>
<organism evidence="3 4">
    <name type="scientific">Clavelina lepadiformis</name>
    <name type="common">Light-bulb sea squirt</name>
    <name type="synonym">Ascidia lepadiformis</name>
    <dbReference type="NCBI Taxonomy" id="159417"/>
    <lineage>
        <taxon>Eukaryota</taxon>
        <taxon>Metazoa</taxon>
        <taxon>Chordata</taxon>
        <taxon>Tunicata</taxon>
        <taxon>Ascidiacea</taxon>
        <taxon>Aplousobranchia</taxon>
        <taxon>Clavelinidae</taxon>
        <taxon>Clavelina</taxon>
    </lineage>
</organism>
<evidence type="ECO:0000256" key="1">
    <source>
        <dbReference type="SAM" id="Phobius"/>
    </source>
</evidence>
<protein>
    <submittedName>
        <fullName evidence="3">Uncharacterized protein</fullName>
    </submittedName>
</protein>
<evidence type="ECO:0000313" key="3">
    <source>
        <dbReference type="EMBL" id="CAK8681548.1"/>
    </source>
</evidence>
<feature type="transmembrane region" description="Helical" evidence="1">
    <location>
        <begin position="176"/>
        <end position="193"/>
    </location>
</feature>
<keyword evidence="1" id="KW-0472">Membrane</keyword>
<feature type="transmembrane region" description="Helical" evidence="1">
    <location>
        <begin position="236"/>
        <end position="259"/>
    </location>
</feature>
<dbReference type="PANTHER" id="PTHR12242">
    <property type="entry name" value="OS02G0130600 PROTEIN-RELATED"/>
    <property type="match status" value="1"/>
</dbReference>
<accession>A0ABP0FPH8</accession>
<dbReference type="EMBL" id="CAWYQH010000079">
    <property type="protein sequence ID" value="CAK8681548.1"/>
    <property type="molecule type" value="Genomic_DNA"/>
</dbReference>
<keyword evidence="1" id="KW-1133">Transmembrane helix</keyword>
<feature type="signal peptide" evidence="2">
    <location>
        <begin position="1"/>
        <end position="19"/>
    </location>
</feature>
<feature type="transmembrane region" description="Helical" evidence="1">
    <location>
        <begin position="205"/>
        <end position="224"/>
    </location>
</feature>
<comment type="caution">
    <text evidence="3">The sequence shown here is derived from an EMBL/GenBank/DDBJ whole genome shotgun (WGS) entry which is preliminary data.</text>
</comment>
<reference evidence="3 4" key="1">
    <citation type="submission" date="2024-02" db="EMBL/GenBank/DDBJ databases">
        <authorList>
            <person name="Daric V."/>
            <person name="Darras S."/>
        </authorList>
    </citation>
    <scope>NUCLEOTIDE SEQUENCE [LARGE SCALE GENOMIC DNA]</scope>
</reference>
<keyword evidence="4" id="KW-1185">Reference proteome</keyword>
<name>A0ABP0FPH8_CLALP</name>
<feature type="transmembrane region" description="Helical" evidence="1">
    <location>
        <begin position="101"/>
        <end position="122"/>
    </location>
</feature>
<keyword evidence="1" id="KW-0812">Transmembrane</keyword>
<keyword evidence="2" id="KW-0732">Signal</keyword>
<feature type="chain" id="PRO_5047003621" evidence="2">
    <location>
        <begin position="20"/>
        <end position="296"/>
    </location>
</feature>